<evidence type="ECO:0000256" key="1">
    <source>
        <dbReference type="ARBA" id="ARBA00023125"/>
    </source>
</evidence>
<proteinExistence type="predicted"/>
<dbReference type="SUPFAM" id="SSF48498">
    <property type="entry name" value="Tetracyclin repressor-like, C-terminal domain"/>
    <property type="match status" value="1"/>
</dbReference>
<evidence type="ECO:0000259" key="3">
    <source>
        <dbReference type="PROSITE" id="PS50977"/>
    </source>
</evidence>
<keyword evidence="5" id="KW-1185">Reference proteome</keyword>
<feature type="domain" description="HTH tetR-type" evidence="3">
    <location>
        <begin position="14"/>
        <end position="74"/>
    </location>
</feature>
<dbReference type="Pfam" id="PF00440">
    <property type="entry name" value="TetR_N"/>
    <property type="match status" value="1"/>
</dbReference>
<keyword evidence="1 2" id="KW-0238">DNA-binding</keyword>
<evidence type="ECO:0000313" key="5">
    <source>
        <dbReference type="Proteomes" id="UP000243950"/>
    </source>
</evidence>
<dbReference type="InterPro" id="IPR009057">
    <property type="entry name" value="Homeodomain-like_sf"/>
</dbReference>
<dbReference type="PRINTS" id="PR00455">
    <property type="entry name" value="HTHTETR"/>
</dbReference>
<dbReference type="PANTHER" id="PTHR30328:SF54">
    <property type="entry name" value="HTH-TYPE TRANSCRIPTIONAL REPRESSOR SCO4008"/>
    <property type="match status" value="1"/>
</dbReference>
<gene>
    <name evidence="4" type="ORF">SAMN05216372_10831</name>
</gene>
<dbReference type="InterPro" id="IPR036271">
    <property type="entry name" value="Tet_transcr_reg_TetR-rel_C_sf"/>
</dbReference>
<accession>A0A1I1XI51</accession>
<dbReference type="GO" id="GO:0003677">
    <property type="term" value="F:DNA binding"/>
    <property type="evidence" value="ECO:0007669"/>
    <property type="project" value="UniProtKB-UniRule"/>
</dbReference>
<sequence length="217" mass="24427">MQKPGAGTRAAQADRTRTSILKAAVKVFSRQGYAGARTEQIASQAQCNERMIYYYFGSKDELFVSVLEHIYAQFNRAEARQRFDLAQPRQAIRDLVAFTWNYYLKHPEFITILGTENLLQGVHARKSSNLRALSGTAVGMLEPIVRAGQEQGLFREDIDIRHVYLMIASLCYFYNSNLHTLSCFLDDALASPSEKHNWLGFISDLVLRGLARGGEGA</sequence>
<dbReference type="InterPro" id="IPR001647">
    <property type="entry name" value="HTH_TetR"/>
</dbReference>
<organism evidence="4 5">
    <name type="scientific">Pseudomonas straminea</name>
    <dbReference type="NCBI Taxonomy" id="47882"/>
    <lineage>
        <taxon>Bacteria</taxon>
        <taxon>Pseudomonadati</taxon>
        <taxon>Pseudomonadota</taxon>
        <taxon>Gammaproteobacteria</taxon>
        <taxon>Pseudomonadales</taxon>
        <taxon>Pseudomonadaceae</taxon>
        <taxon>Phytopseudomonas</taxon>
    </lineage>
</organism>
<dbReference type="RefSeq" id="WP_093505966.1">
    <property type="nucleotide sequence ID" value="NZ_BSSG01000008.1"/>
</dbReference>
<dbReference type="PANTHER" id="PTHR30328">
    <property type="entry name" value="TRANSCRIPTIONAL REPRESSOR"/>
    <property type="match status" value="1"/>
</dbReference>
<feature type="DNA-binding region" description="H-T-H motif" evidence="2">
    <location>
        <begin position="37"/>
        <end position="56"/>
    </location>
</feature>
<dbReference type="EMBL" id="FOMO01000008">
    <property type="protein sequence ID" value="SFE07069.1"/>
    <property type="molecule type" value="Genomic_DNA"/>
</dbReference>
<evidence type="ECO:0000256" key="2">
    <source>
        <dbReference type="PROSITE-ProRule" id="PRU00335"/>
    </source>
</evidence>
<name>A0A1I1XI51_PSEOC</name>
<evidence type="ECO:0000313" key="4">
    <source>
        <dbReference type="EMBL" id="SFE07069.1"/>
    </source>
</evidence>
<dbReference type="Gene3D" id="1.10.10.60">
    <property type="entry name" value="Homeodomain-like"/>
    <property type="match status" value="1"/>
</dbReference>
<dbReference type="Pfam" id="PF17938">
    <property type="entry name" value="TetR_C_29"/>
    <property type="match status" value="1"/>
</dbReference>
<dbReference type="PROSITE" id="PS50977">
    <property type="entry name" value="HTH_TETR_2"/>
    <property type="match status" value="1"/>
</dbReference>
<dbReference type="SUPFAM" id="SSF46689">
    <property type="entry name" value="Homeodomain-like"/>
    <property type="match status" value="1"/>
</dbReference>
<reference evidence="5" key="1">
    <citation type="submission" date="2016-10" db="EMBL/GenBank/DDBJ databases">
        <authorList>
            <person name="Varghese N."/>
            <person name="Submissions S."/>
        </authorList>
    </citation>
    <scope>NUCLEOTIDE SEQUENCE [LARGE SCALE GENOMIC DNA]</scope>
    <source>
        <strain evidence="5">JCM 2783</strain>
    </source>
</reference>
<dbReference type="Proteomes" id="UP000243950">
    <property type="component" value="Unassembled WGS sequence"/>
</dbReference>
<dbReference type="InterPro" id="IPR050109">
    <property type="entry name" value="HTH-type_TetR-like_transc_reg"/>
</dbReference>
<dbReference type="AlphaFoldDB" id="A0A1I1XI51"/>
<dbReference type="Gene3D" id="1.10.357.10">
    <property type="entry name" value="Tetracycline Repressor, domain 2"/>
    <property type="match status" value="1"/>
</dbReference>
<dbReference type="InterPro" id="IPR041474">
    <property type="entry name" value="NicS_C"/>
</dbReference>
<protein>
    <submittedName>
        <fullName evidence="4">Transcriptional regulator, TetR family</fullName>
    </submittedName>
</protein>